<accession>A0A6A5YGF3</accession>
<dbReference type="EMBL" id="ML977395">
    <property type="protein sequence ID" value="KAF2105228.1"/>
    <property type="molecule type" value="Genomic_DNA"/>
</dbReference>
<evidence type="ECO:0000313" key="1">
    <source>
        <dbReference type="EMBL" id="KAF2105228.1"/>
    </source>
</evidence>
<organism evidence="1 2">
    <name type="scientific">Lophiotrema nucula</name>
    <dbReference type="NCBI Taxonomy" id="690887"/>
    <lineage>
        <taxon>Eukaryota</taxon>
        <taxon>Fungi</taxon>
        <taxon>Dikarya</taxon>
        <taxon>Ascomycota</taxon>
        <taxon>Pezizomycotina</taxon>
        <taxon>Dothideomycetes</taxon>
        <taxon>Pleosporomycetidae</taxon>
        <taxon>Pleosporales</taxon>
        <taxon>Lophiotremataceae</taxon>
        <taxon>Lophiotrema</taxon>
    </lineage>
</organism>
<gene>
    <name evidence="1" type="ORF">BDV96DRAFT_592868</name>
</gene>
<name>A0A6A5YGF3_9PLEO</name>
<sequence length="146" mass="16238">MSSASGPHRVQQPLSIDMIIAKMQTAAETINLRGGVKPHERKRVKEAFALLTQLSQLPNVKTSERRERYQYFLRQVNEGCGSQPVVVCAAGVGGSAIAAMREHDRLRLPLETKRQEASFKSLILYKLAEECYSKGGNSILPIRCII</sequence>
<dbReference type="AlphaFoldDB" id="A0A6A5YGF3"/>
<proteinExistence type="predicted"/>
<reference evidence="1" key="1">
    <citation type="journal article" date="2020" name="Stud. Mycol.">
        <title>101 Dothideomycetes genomes: a test case for predicting lifestyles and emergence of pathogens.</title>
        <authorList>
            <person name="Haridas S."/>
            <person name="Albert R."/>
            <person name="Binder M."/>
            <person name="Bloem J."/>
            <person name="Labutti K."/>
            <person name="Salamov A."/>
            <person name="Andreopoulos B."/>
            <person name="Baker S."/>
            <person name="Barry K."/>
            <person name="Bills G."/>
            <person name="Bluhm B."/>
            <person name="Cannon C."/>
            <person name="Castanera R."/>
            <person name="Culley D."/>
            <person name="Daum C."/>
            <person name="Ezra D."/>
            <person name="Gonzalez J."/>
            <person name="Henrissat B."/>
            <person name="Kuo A."/>
            <person name="Liang C."/>
            <person name="Lipzen A."/>
            <person name="Lutzoni F."/>
            <person name="Magnuson J."/>
            <person name="Mondo S."/>
            <person name="Nolan M."/>
            <person name="Ohm R."/>
            <person name="Pangilinan J."/>
            <person name="Park H.-J."/>
            <person name="Ramirez L."/>
            <person name="Alfaro M."/>
            <person name="Sun H."/>
            <person name="Tritt A."/>
            <person name="Yoshinaga Y."/>
            <person name="Zwiers L.-H."/>
            <person name="Turgeon B."/>
            <person name="Goodwin S."/>
            <person name="Spatafora J."/>
            <person name="Crous P."/>
            <person name="Grigoriev I."/>
        </authorList>
    </citation>
    <scope>NUCLEOTIDE SEQUENCE</scope>
    <source>
        <strain evidence="1">CBS 627.86</strain>
    </source>
</reference>
<keyword evidence="2" id="KW-1185">Reference proteome</keyword>
<dbReference type="OrthoDB" id="3789336at2759"/>
<evidence type="ECO:0000313" key="2">
    <source>
        <dbReference type="Proteomes" id="UP000799770"/>
    </source>
</evidence>
<dbReference type="Proteomes" id="UP000799770">
    <property type="component" value="Unassembled WGS sequence"/>
</dbReference>
<protein>
    <submittedName>
        <fullName evidence="1">Uncharacterized protein</fullName>
    </submittedName>
</protein>